<evidence type="ECO:0000313" key="10">
    <source>
        <dbReference type="Proteomes" id="UP000657385"/>
    </source>
</evidence>
<dbReference type="GO" id="GO:0003677">
    <property type="term" value="F:DNA binding"/>
    <property type="evidence" value="ECO:0007669"/>
    <property type="project" value="UniProtKB-UniRule"/>
</dbReference>
<evidence type="ECO:0000256" key="3">
    <source>
        <dbReference type="ARBA" id="ARBA00023015"/>
    </source>
</evidence>
<feature type="compositionally biased region" description="Pro residues" evidence="7">
    <location>
        <begin position="307"/>
        <end position="316"/>
    </location>
</feature>
<dbReference type="InterPro" id="IPR001867">
    <property type="entry name" value="OmpR/PhoB-type_DNA-bd"/>
</dbReference>
<dbReference type="Gene3D" id="1.10.10.10">
    <property type="entry name" value="Winged helix-like DNA-binding domain superfamily/Winged helix DNA-binding domain"/>
    <property type="match status" value="1"/>
</dbReference>
<dbReference type="SMART" id="SM00862">
    <property type="entry name" value="Trans_reg_C"/>
    <property type="match status" value="1"/>
</dbReference>
<keyword evidence="5" id="KW-0804">Transcription</keyword>
<dbReference type="PANTHER" id="PTHR35807">
    <property type="entry name" value="TRANSCRIPTIONAL REGULATOR REDD-RELATED"/>
    <property type="match status" value="1"/>
</dbReference>
<dbReference type="RefSeq" id="WP_196196371.1">
    <property type="nucleotide sequence ID" value="NZ_JADPRT010000011.1"/>
</dbReference>
<dbReference type="Pfam" id="PF03704">
    <property type="entry name" value="BTAD"/>
    <property type="match status" value="1"/>
</dbReference>
<keyword evidence="10" id="KW-1185">Reference proteome</keyword>
<evidence type="ECO:0000313" key="9">
    <source>
        <dbReference type="EMBL" id="MBF9071191.1"/>
    </source>
</evidence>
<dbReference type="SMART" id="SM01043">
    <property type="entry name" value="BTAD"/>
    <property type="match status" value="1"/>
</dbReference>
<comment type="caution">
    <text evidence="9">The sequence shown here is derived from an EMBL/GenBank/DDBJ whole genome shotgun (WGS) entry which is preliminary data.</text>
</comment>
<name>A0A931B8W8_9ACTN</name>
<dbReference type="InterPro" id="IPR027417">
    <property type="entry name" value="P-loop_NTPase"/>
</dbReference>
<accession>A0A931B8W8</accession>
<dbReference type="GO" id="GO:0043531">
    <property type="term" value="F:ADP binding"/>
    <property type="evidence" value="ECO:0007669"/>
    <property type="project" value="InterPro"/>
</dbReference>
<dbReference type="SUPFAM" id="SSF46894">
    <property type="entry name" value="C-terminal effector domain of the bipartite response regulators"/>
    <property type="match status" value="1"/>
</dbReference>
<evidence type="ECO:0000256" key="2">
    <source>
        <dbReference type="ARBA" id="ARBA00023012"/>
    </source>
</evidence>
<dbReference type="PANTHER" id="PTHR35807:SF1">
    <property type="entry name" value="TRANSCRIPTIONAL REGULATOR REDD"/>
    <property type="match status" value="1"/>
</dbReference>
<gene>
    <name evidence="9" type="ORF">I2501_24550</name>
</gene>
<reference evidence="9" key="1">
    <citation type="submission" date="2020-11" db="EMBL/GenBank/DDBJ databases">
        <title>Isolation and identification of active actinomycetes.</title>
        <authorList>
            <person name="Yu B."/>
        </authorList>
    </citation>
    <scope>NUCLEOTIDE SEQUENCE</scope>
    <source>
        <strain evidence="9">NEAU-YB345</strain>
    </source>
</reference>
<dbReference type="InterPro" id="IPR016032">
    <property type="entry name" value="Sig_transdc_resp-reg_C-effctor"/>
</dbReference>
<proteinExistence type="inferred from homology"/>
<comment type="similarity">
    <text evidence="1">Belongs to the AfsR/DnrI/RedD regulatory family.</text>
</comment>
<dbReference type="SUPFAM" id="SSF48452">
    <property type="entry name" value="TPR-like"/>
    <property type="match status" value="2"/>
</dbReference>
<dbReference type="Gene3D" id="1.25.40.10">
    <property type="entry name" value="Tetratricopeptide repeat domain"/>
    <property type="match status" value="2"/>
</dbReference>
<keyword evidence="4 6" id="KW-0238">DNA-binding</keyword>
<feature type="compositionally biased region" description="Low complexity" evidence="7">
    <location>
        <begin position="1009"/>
        <end position="1024"/>
    </location>
</feature>
<dbReference type="EMBL" id="JADPRT010000011">
    <property type="protein sequence ID" value="MBF9071191.1"/>
    <property type="molecule type" value="Genomic_DNA"/>
</dbReference>
<dbReference type="PROSITE" id="PS51755">
    <property type="entry name" value="OMPR_PHOB"/>
    <property type="match status" value="1"/>
</dbReference>
<dbReference type="AlphaFoldDB" id="A0A931B8W8"/>
<organism evidence="9 10">
    <name type="scientific">Streptacidiphilus fuscans</name>
    <dbReference type="NCBI Taxonomy" id="2789292"/>
    <lineage>
        <taxon>Bacteria</taxon>
        <taxon>Bacillati</taxon>
        <taxon>Actinomycetota</taxon>
        <taxon>Actinomycetes</taxon>
        <taxon>Kitasatosporales</taxon>
        <taxon>Streptomycetaceae</taxon>
        <taxon>Streptacidiphilus</taxon>
    </lineage>
</organism>
<dbReference type="InterPro" id="IPR005158">
    <property type="entry name" value="BTAD"/>
</dbReference>
<evidence type="ECO:0000256" key="7">
    <source>
        <dbReference type="SAM" id="MobiDB-lite"/>
    </source>
</evidence>
<dbReference type="SUPFAM" id="SSF52540">
    <property type="entry name" value="P-loop containing nucleoside triphosphate hydrolases"/>
    <property type="match status" value="1"/>
</dbReference>
<sequence>MPAIEFQVLGPMRGRCGSSALAMGTPQQQAMLATLLLRPGRSAGADELIEALWGDRSPCRAKSILRTYAWRWRKALSCDSAADGGPGILLSVSGGYRVDLPEQAVDAAQAELLAARAEQARAAERLHEAADLLREAVALWQGEPLAGVPGPFAERQRHRYAELRLCLIEQRIGLDVTLGRAAACIPELTALTAEHPLRERMHGLLMRALAQVGRQSDALTLYQDVRRRLARELGVDPGHELTSIHATVLDGRCPVAAAAAAAEAAAVSAPSASVSGAPREVAGPVATAETDERPDGGALRTARRRPPVPAQLPPQEPDFVGRAGLVEDLCAALAGPERTAPPVLALSGMGGVGKTALALHLAHRSRAAFPDGQLYVDLRGNTGSAADPEEVLGHFLGALGLAPDEVPDGVTARSALFRSTADGRRLLIVLDNAAGAAQVRPLLPGAAACAVVLTSRMRLAGLPITAQPDLGVFEPDEALRLLRAVAGDARVDAEGEAAVELVQACGRLPLAVRIVATRLAARPSWTVRALVERLTDERRRIDELRIGELAVAAAFELGYGQLTEAQAAAFRLLGAVDAAELGLASAAALLDNDPTHAEELLESLVDVAMLESPAENRYRHHGLLRDFARRVSARTAPGEERAARARLLDSLLSRACAAFEQAVPGDPVRDALGAVTLPGSGSGASFRSAAEARTWAQTEGPGALDLAARVARESLDESPPHPCDDHGYAALLPRAVNLLIALSPFGPCVRRRQLAETVDALARAAARHGDRHTEGRARFLAGNIAVGAGRWSEAEPETVRAVELCRDAQDAQDARDHGEGGYDGDGGKGGGDLVILRQALNDLGVIAHAQGRDEEAVLRFGEATALARILGHRSGETASLLNAAVARIRTGRAHEVLEQCRPLLARLRAEEDCAGTAHTLFVLGLAYDALDHPADAVAHLTAAAEAWTAAPLPGRAAHAHQRLAELLYRDGESDRARAHAEAALDEFENSGSAADRRSARQLLDRTRAARVPARVPGPVRAEPPFTEDRRCLR</sequence>
<dbReference type="CDD" id="cd15831">
    <property type="entry name" value="BTAD"/>
    <property type="match status" value="1"/>
</dbReference>
<dbReference type="InterPro" id="IPR002182">
    <property type="entry name" value="NB-ARC"/>
</dbReference>
<evidence type="ECO:0000256" key="4">
    <source>
        <dbReference type="ARBA" id="ARBA00023125"/>
    </source>
</evidence>
<evidence type="ECO:0000256" key="6">
    <source>
        <dbReference type="PROSITE-ProRule" id="PRU01091"/>
    </source>
</evidence>
<dbReference type="InterPro" id="IPR011990">
    <property type="entry name" value="TPR-like_helical_dom_sf"/>
</dbReference>
<dbReference type="PRINTS" id="PR00364">
    <property type="entry name" value="DISEASERSIST"/>
</dbReference>
<keyword evidence="3" id="KW-0805">Transcription regulation</keyword>
<feature type="DNA-binding region" description="OmpR/PhoB-type" evidence="6">
    <location>
        <begin position="1"/>
        <end position="100"/>
    </location>
</feature>
<dbReference type="SMART" id="SM00028">
    <property type="entry name" value="TPR"/>
    <property type="match status" value="5"/>
</dbReference>
<feature type="region of interest" description="Disordered" evidence="7">
    <location>
        <begin position="269"/>
        <end position="316"/>
    </location>
</feature>
<dbReference type="Pfam" id="PF00931">
    <property type="entry name" value="NB-ARC"/>
    <property type="match status" value="1"/>
</dbReference>
<dbReference type="InterPro" id="IPR051677">
    <property type="entry name" value="AfsR-DnrI-RedD_regulator"/>
</dbReference>
<evidence type="ECO:0000256" key="5">
    <source>
        <dbReference type="ARBA" id="ARBA00023163"/>
    </source>
</evidence>
<dbReference type="GO" id="GO:0000160">
    <property type="term" value="P:phosphorelay signal transduction system"/>
    <property type="evidence" value="ECO:0007669"/>
    <property type="project" value="UniProtKB-KW"/>
</dbReference>
<evidence type="ECO:0000259" key="8">
    <source>
        <dbReference type="PROSITE" id="PS51755"/>
    </source>
</evidence>
<dbReference type="InterPro" id="IPR036388">
    <property type="entry name" value="WH-like_DNA-bd_sf"/>
</dbReference>
<dbReference type="Proteomes" id="UP000657385">
    <property type="component" value="Unassembled WGS sequence"/>
</dbReference>
<evidence type="ECO:0000256" key="1">
    <source>
        <dbReference type="ARBA" id="ARBA00005820"/>
    </source>
</evidence>
<feature type="compositionally biased region" description="Low complexity" evidence="7">
    <location>
        <begin position="269"/>
        <end position="278"/>
    </location>
</feature>
<protein>
    <recommendedName>
        <fullName evidence="8">OmpR/PhoB-type domain-containing protein</fullName>
    </recommendedName>
</protein>
<keyword evidence="2" id="KW-0902">Two-component regulatory system</keyword>
<dbReference type="Gene3D" id="3.40.50.300">
    <property type="entry name" value="P-loop containing nucleotide triphosphate hydrolases"/>
    <property type="match status" value="1"/>
</dbReference>
<dbReference type="GO" id="GO:0006355">
    <property type="term" value="P:regulation of DNA-templated transcription"/>
    <property type="evidence" value="ECO:0007669"/>
    <property type="project" value="InterPro"/>
</dbReference>
<feature type="region of interest" description="Disordered" evidence="7">
    <location>
        <begin position="1005"/>
        <end position="1033"/>
    </location>
</feature>
<feature type="domain" description="OmpR/PhoB-type" evidence="8">
    <location>
        <begin position="1"/>
        <end position="100"/>
    </location>
</feature>
<dbReference type="InterPro" id="IPR019734">
    <property type="entry name" value="TPR_rpt"/>
</dbReference>